<keyword evidence="5" id="KW-1133">Transmembrane helix</keyword>
<dbReference type="STRING" id="299467.A0A443SCK2"/>
<evidence type="ECO:0000256" key="2">
    <source>
        <dbReference type="ARBA" id="ARBA00023040"/>
    </source>
</evidence>
<dbReference type="OrthoDB" id="5962705at2759"/>
<dbReference type="AlphaFoldDB" id="A0A443SCK2"/>
<reference evidence="6 7" key="1">
    <citation type="journal article" date="2018" name="Gigascience">
        <title>Genomes of trombidid mites reveal novel predicted allergens and laterally-transferred genes associated with secondary metabolism.</title>
        <authorList>
            <person name="Dong X."/>
            <person name="Chaisiri K."/>
            <person name="Xia D."/>
            <person name="Armstrong S.D."/>
            <person name="Fang Y."/>
            <person name="Donnelly M.J."/>
            <person name="Kadowaki T."/>
            <person name="McGarry J.W."/>
            <person name="Darby A.C."/>
            <person name="Makepeace B.L."/>
        </authorList>
    </citation>
    <scope>NUCLEOTIDE SEQUENCE [LARGE SCALE GENOMIC DNA]</scope>
    <source>
        <strain evidence="6">UoL-UT</strain>
    </source>
</reference>
<evidence type="ECO:0000313" key="7">
    <source>
        <dbReference type="Proteomes" id="UP000288716"/>
    </source>
</evidence>
<sequence length="221" mass="24600">MITNLSQTSDQHSDAVIHIFNILTYISGVTYYLTATINPILYQLMSLKFRLAFKDTFGIWFPCLKPRKIPEFFYSIAGGATVASNGPDYNASIRMAQQKRASIRHNGEASAIKHSASFHHLPSSQTQKQPYNSDHNSVAYSSSYKCNNTRDSSCSNNRNRLSVQNEAKVLSNSCGEMYSTINNGENTIIELNVDFANDSIQVSTNCEQKQQQISDSSTSSV</sequence>
<comment type="subcellular location">
    <subcellularLocation>
        <location evidence="1">Membrane</location>
        <topology evidence="1">Multi-pass membrane protein</topology>
    </subcellularLocation>
</comment>
<dbReference type="GO" id="GO:0005886">
    <property type="term" value="C:plasma membrane"/>
    <property type="evidence" value="ECO:0007669"/>
    <property type="project" value="TreeGrafter"/>
</dbReference>
<accession>A0A443SCK2</accession>
<evidence type="ECO:0000313" key="6">
    <source>
        <dbReference type="EMBL" id="RWS25230.1"/>
    </source>
</evidence>
<feature type="transmembrane region" description="Helical" evidence="5">
    <location>
        <begin position="15"/>
        <end position="41"/>
    </location>
</feature>
<keyword evidence="3 6" id="KW-0675">Receptor</keyword>
<dbReference type="SUPFAM" id="SSF81321">
    <property type="entry name" value="Family A G protein-coupled receptor-like"/>
    <property type="match status" value="1"/>
</dbReference>
<dbReference type="GO" id="GO:0008188">
    <property type="term" value="F:neuropeptide receptor activity"/>
    <property type="evidence" value="ECO:0007669"/>
    <property type="project" value="TreeGrafter"/>
</dbReference>
<comment type="caution">
    <text evidence="6">The sequence shown here is derived from an EMBL/GenBank/DDBJ whole genome shotgun (WGS) entry which is preliminary data.</text>
</comment>
<evidence type="ECO:0000256" key="4">
    <source>
        <dbReference type="ARBA" id="ARBA00023224"/>
    </source>
</evidence>
<gene>
    <name evidence="6" type="ORF">B4U80_07367</name>
</gene>
<dbReference type="Proteomes" id="UP000288716">
    <property type="component" value="Unassembled WGS sequence"/>
</dbReference>
<keyword evidence="7" id="KW-1185">Reference proteome</keyword>
<evidence type="ECO:0000256" key="3">
    <source>
        <dbReference type="ARBA" id="ARBA00023170"/>
    </source>
</evidence>
<dbReference type="EMBL" id="NCKV01003932">
    <property type="protein sequence ID" value="RWS25230.1"/>
    <property type="molecule type" value="Genomic_DNA"/>
</dbReference>
<keyword evidence="5" id="KW-0472">Membrane</keyword>
<protein>
    <submittedName>
        <fullName evidence="6">Neuromedin-U receptor 2-like protein</fullName>
    </submittedName>
</protein>
<proteinExistence type="predicted"/>
<dbReference type="PANTHER" id="PTHR24243">
    <property type="entry name" value="G-PROTEIN COUPLED RECEPTOR"/>
    <property type="match status" value="1"/>
</dbReference>
<evidence type="ECO:0000256" key="1">
    <source>
        <dbReference type="ARBA" id="ARBA00004141"/>
    </source>
</evidence>
<dbReference type="Gene3D" id="1.20.1070.10">
    <property type="entry name" value="Rhodopsin 7-helix transmembrane proteins"/>
    <property type="match status" value="1"/>
</dbReference>
<dbReference type="VEuPathDB" id="VectorBase:LDEU006810"/>
<name>A0A443SCK2_9ACAR</name>
<keyword evidence="4" id="KW-0807">Transducer</keyword>
<keyword evidence="5" id="KW-0812">Transmembrane</keyword>
<evidence type="ECO:0000256" key="5">
    <source>
        <dbReference type="SAM" id="Phobius"/>
    </source>
</evidence>
<dbReference type="PANTHER" id="PTHR24243:SF208">
    <property type="entry name" value="PYROKININ-1 RECEPTOR"/>
    <property type="match status" value="1"/>
</dbReference>
<organism evidence="6 7">
    <name type="scientific">Leptotrombidium deliense</name>
    <dbReference type="NCBI Taxonomy" id="299467"/>
    <lineage>
        <taxon>Eukaryota</taxon>
        <taxon>Metazoa</taxon>
        <taxon>Ecdysozoa</taxon>
        <taxon>Arthropoda</taxon>
        <taxon>Chelicerata</taxon>
        <taxon>Arachnida</taxon>
        <taxon>Acari</taxon>
        <taxon>Acariformes</taxon>
        <taxon>Trombidiformes</taxon>
        <taxon>Prostigmata</taxon>
        <taxon>Anystina</taxon>
        <taxon>Parasitengona</taxon>
        <taxon>Trombiculoidea</taxon>
        <taxon>Trombiculidae</taxon>
        <taxon>Leptotrombidium</taxon>
    </lineage>
</organism>
<keyword evidence="2" id="KW-0297">G-protein coupled receptor</keyword>